<keyword evidence="7 10" id="KW-0648">Protein biosynthesis</keyword>
<dbReference type="Gene3D" id="3.40.50.620">
    <property type="entry name" value="HUPs"/>
    <property type="match status" value="2"/>
</dbReference>
<evidence type="ECO:0000313" key="11">
    <source>
        <dbReference type="EMBL" id="CAJ36422.1"/>
    </source>
</evidence>
<dbReference type="InterPro" id="IPR020751">
    <property type="entry name" value="aa-tRNA-synth_I_codon-bd_sub2"/>
</dbReference>
<dbReference type="InterPro" id="IPR014729">
    <property type="entry name" value="Rossmann-like_a/b/a_fold"/>
</dbReference>
<comment type="catalytic activity">
    <reaction evidence="9 10">
        <text>tRNA(Lys) + L-lysine + ATP = L-lysyl-tRNA(Lys) + AMP + diphosphate</text>
        <dbReference type="Rhea" id="RHEA:20792"/>
        <dbReference type="Rhea" id="RHEA-COMP:9696"/>
        <dbReference type="Rhea" id="RHEA-COMP:9697"/>
        <dbReference type="ChEBI" id="CHEBI:30616"/>
        <dbReference type="ChEBI" id="CHEBI:32551"/>
        <dbReference type="ChEBI" id="CHEBI:33019"/>
        <dbReference type="ChEBI" id="CHEBI:78442"/>
        <dbReference type="ChEBI" id="CHEBI:78529"/>
        <dbReference type="ChEBI" id="CHEBI:456215"/>
        <dbReference type="EC" id="6.1.1.6"/>
    </reaction>
</comment>
<evidence type="ECO:0000256" key="9">
    <source>
        <dbReference type="ARBA" id="ARBA00048573"/>
    </source>
</evidence>
<evidence type="ECO:0000256" key="4">
    <source>
        <dbReference type="ARBA" id="ARBA00022598"/>
    </source>
</evidence>
<comment type="subcellular location">
    <subcellularLocation>
        <location evidence="1 10">Cytoplasm</location>
    </subcellularLocation>
</comment>
<dbReference type="InterPro" id="IPR008925">
    <property type="entry name" value="aa_tRNA-synth_I_cd-bd_sf"/>
</dbReference>
<dbReference type="Gene3D" id="1.10.10.770">
    <property type="match status" value="1"/>
</dbReference>
<dbReference type="HAMAP" id="MF_00177">
    <property type="entry name" value="Lys_tRNA_synth_class1"/>
    <property type="match status" value="1"/>
</dbReference>
<dbReference type="KEGG" id="rci:RCIX1106"/>
<keyword evidence="12" id="KW-1185">Reference proteome</keyword>
<accession>Q0W5C1</accession>
<evidence type="ECO:0000256" key="5">
    <source>
        <dbReference type="ARBA" id="ARBA00022741"/>
    </source>
</evidence>
<dbReference type="RefSeq" id="WP_012036104.1">
    <property type="nucleotide sequence ID" value="NC_009464.1"/>
</dbReference>
<dbReference type="PATRIC" id="fig|351160.9.peg.1817"/>
<dbReference type="GeneID" id="5144589"/>
<keyword evidence="8 10" id="KW-0030">Aminoacyl-tRNA synthetase</keyword>
<dbReference type="NCBIfam" id="TIGR00467">
    <property type="entry name" value="lysS_arch"/>
    <property type="match status" value="1"/>
</dbReference>
<dbReference type="GO" id="GO:0005524">
    <property type="term" value="F:ATP binding"/>
    <property type="evidence" value="ECO:0007669"/>
    <property type="project" value="UniProtKB-UniRule"/>
</dbReference>
<evidence type="ECO:0000256" key="1">
    <source>
        <dbReference type="ARBA" id="ARBA00004496"/>
    </source>
</evidence>
<proteinExistence type="inferred from homology"/>
<gene>
    <name evidence="10 11" type="primary">lysS</name>
    <name evidence="11" type="ORF">RCIX1106</name>
</gene>
<keyword evidence="5 10" id="KW-0547">Nucleotide-binding</keyword>
<dbReference type="eggNOG" id="arCOG00485">
    <property type="taxonomic scope" value="Archaea"/>
</dbReference>
<dbReference type="PANTHER" id="PTHR37940:SF1">
    <property type="entry name" value="LYSINE--TRNA LIGASE"/>
    <property type="match status" value="1"/>
</dbReference>
<evidence type="ECO:0000256" key="7">
    <source>
        <dbReference type="ARBA" id="ARBA00022917"/>
    </source>
</evidence>
<comment type="similarity">
    <text evidence="2 10">Belongs to the class-I aminoacyl-tRNA synthetase family.</text>
</comment>
<dbReference type="Pfam" id="PF01921">
    <property type="entry name" value="tRNA-synt_1f"/>
    <property type="match status" value="1"/>
</dbReference>
<dbReference type="EC" id="6.1.1.6" evidence="10"/>
<keyword evidence="3 10" id="KW-0963">Cytoplasm</keyword>
<dbReference type="EMBL" id="AM114193">
    <property type="protein sequence ID" value="CAJ36422.1"/>
    <property type="molecule type" value="Genomic_DNA"/>
</dbReference>
<dbReference type="PANTHER" id="PTHR37940">
    <property type="entry name" value="LYSINE--TRNA LIGASE"/>
    <property type="match status" value="1"/>
</dbReference>
<keyword evidence="4 10" id="KW-0436">Ligase</keyword>
<dbReference type="GO" id="GO:0005737">
    <property type="term" value="C:cytoplasm"/>
    <property type="evidence" value="ECO:0007669"/>
    <property type="project" value="UniProtKB-SubCell"/>
</dbReference>
<evidence type="ECO:0000313" key="12">
    <source>
        <dbReference type="Proteomes" id="UP000000663"/>
    </source>
</evidence>
<name>Q0W5C1_METAR</name>
<dbReference type="STRING" id="351160.RCIX1106"/>
<protein>
    <recommendedName>
        <fullName evidence="10">Lysine--tRNA ligase</fullName>
        <ecNumber evidence="10">6.1.1.6</ecNumber>
    </recommendedName>
    <alternativeName>
        <fullName evidence="10">Lysyl-tRNA synthetase</fullName>
        <shortName evidence="10">LysRS</shortName>
    </alternativeName>
</protein>
<dbReference type="AlphaFoldDB" id="Q0W5C1"/>
<sequence length="542" mass="62576">MVHRVFWADTLADEVIERYGKDGEVDDTVVVKCAASPSGGKHIGNINDILRGYFIKESLKSMGVRTRHVHTSDDRDPLRKIPERMPDREGNWKILTEQELKELNKYVGLPYVHVPDPFGCCKSWAEHFNNVWLDGVRSLGVEVEDYSNHALYNEGKFEAPTRTILSDIPLAREVISKYQKNTPEDYIPFNPICENCGRITAKAVSVDLDNWTVDYVCESKSLAGEFEVPGCGHKGTTSLNNGKLPWRFEWPSQWQIFDVKMEPFGKDHYEGSWPSGQEISKVILKRQPPVYSVYEFFLVNSAKMSTRHGNVYITQDMNKIMEPEAFLYFYSLNPMKQKNLEVKNINFLVDGFDRFERLYYNEVEAADAEEKELADRVYPMLPIEKRRKIRIPYTFAAMVSVSKNEEHILRTLKKTGHLPADATKEQEQDALTRVKLAGYWARNFGPEEYNISIKEDLEIPADITDAEKDALREMADYIEARHTEEETQYEIFEMAKRRDIKPARLFKTAYTLLLGKPRGPKLGPFVLALDTEFVTKRLRLEA</sequence>
<dbReference type="GO" id="GO:0006430">
    <property type="term" value="P:lysyl-tRNA aminoacylation"/>
    <property type="evidence" value="ECO:0007669"/>
    <property type="project" value="UniProtKB-UniRule"/>
</dbReference>
<evidence type="ECO:0000256" key="10">
    <source>
        <dbReference type="HAMAP-Rule" id="MF_00177"/>
    </source>
</evidence>
<comment type="caution">
    <text evidence="10">Lacks conserved residue(s) required for the propagation of feature annotation.</text>
</comment>
<dbReference type="SUPFAM" id="SSF52374">
    <property type="entry name" value="Nucleotidylyl transferase"/>
    <property type="match status" value="1"/>
</dbReference>
<organism evidence="11 12">
    <name type="scientific">Methanocella arvoryzae (strain DSM 22066 / NBRC 105507 / MRE50)</name>
    <dbReference type="NCBI Taxonomy" id="351160"/>
    <lineage>
        <taxon>Archaea</taxon>
        <taxon>Methanobacteriati</taxon>
        <taxon>Methanobacteriota</taxon>
        <taxon>Stenosarchaea group</taxon>
        <taxon>Methanomicrobia</taxon>
        <taxon>Methanocellales</taxon>
        <taxon>Methanocellaceae</taxon>
        <taxon>Methanocella</taxon>
    </lineage>
</organism>
<dbReference type="SUPFAM" id="SSF48163">
    <property type="entry name" value="An anticodon-binding domain of class I aminoacyl-tRNA synthetases"/>
    <property type="match status" value="1"/>
</dbReference>
<dbReference type="Gene3D" id="1.10.10.350">
    <property type="match status" value="1"/>
</dbReference>
<reference evidence="11 12" key="1">
    <citation type="journal article" date="2006" name="Science">
        <title>Genome of rice cluster I archaea -- the key methane producers in the rice rhizosphere.</title>
        <authorList>
            <person name="Erkel C."/>
            <person name="Kube M."/>
            <person name="Reinhardt R."/>
            <person name="Liesack W."/>
        </authorList>
    </citation>
    <scope>NUCLEOTIDE SEQUENCE [LARGE SCALE GENOMIC DNA]</scope>
    <source>
        <strain evidence="12">DSM 22066 / NBRC 105507 / MRE50</strain>
    </source>
</reference>
<evidence type="ECO:0000256" key="2">
    <source>
        <dbReference type="ARBA" id="ARBA00005594"/>
    </source>
</evidence>
<dbReference type="GO" id="GO:0004824">
    <property type="term" value="F:lysine-tRNA ligase activity"/>
    <property type="evidence" value="ECO:0007669"/>
    <property type="project" value="UniProtKB-UniRule"/>
</dbReference>
<dbReference type="OrthoDB" id="6838at2157"/>
<evidence type="ECO:0000256" key="6">
    <source>
        <dbReference type="ARBA" id="ARBA00022840"/>
    </source>
</evidence>
<dbReference type="Proteomes" id="UP000000663">
    <property type="component" value="Chromosome"/>
</dbReference>
<dbReference type="InterPro" id="IPR002904">
    <property type="entry name" value="Lys-tRNA-ligase"/>
</dbReference>
<keyword evidence="6 10" id="KW-0067">ATP-binding</keyword>
<evidence type="ECO:0000256" key="8">
    <source>
        <dbReference type="ARBA" id="ARBA00023146"/>
    </source>
</evidence>
<evidence type="ECO:0000256" key="3">
    <source>
        <dbReference type="ARBA" id="ARBA00022490"/>
    </source>
</evidence>
<dbReference type="GO" id="GO:0000049">
    <property type="term" value="F:tRNA binding"/>
    <property type="evidence" value="ECO:0007669"/>
    <property type="project" value="InterPro"/>
</dbReference>